<dbReference type="PANTHER" id="PTHR13166:SF7">
    <property type="entry name" value="LYR MOTIF-CONTAINING PROTEIN 4"/>
    <property type="match status" value="1"/>
</dbReference>
<gene>
    <name evidence="3" type="ORF">Poli38472_004350</name>
</gene>
<dbReference type="AlphaFoldDB" id="A0A8K1FEC6"/>
<dbReference type="GO" id="GO:0005739">
    <property type="term" value="C:mitochondrion"/>
    <property type="evidence" value="ECO:0007669"/>
    <property type="project" value="TreeGrafter"/>
</dbReference>
<comment type="caution">
    <text evidence="3">The sequence shown here is derived from an EMBL/GenBank/DDBJ whole genome shotgun (WGS) entry which is preliminary data.</text>
</comment>
<dbReference type="InterPro" id="IPR045297">
    <property type="entry name" value="Complex1_LYR_LYRM4"/>
</dbReference>
<accession>A0A8K1FEC6</accession>
<dbReference type="InterPro" id="IPR051522">
    <property type="entry name" value="ISC_assembly_LYR"/>
</dbReference>
<dbReference type="GO" id="GO:1990221">
    <property type="term" value="C:L-cysteine desulfurase complex"/>
    <property type="evidence" value="ECO:0007669"/>
    <property type="project" value="TreeGrafter"/>
</dbReference>
<evidence type="ECO:0000313" key="4">
    <source>
        <dbReference type="Proteomes" id="UP000794436"/>
    </source>
</evidence>
<dbReference type="InterPro" id="IPR008011">
    <property type="entry name" value="Complex1_LYR_dom"/>
</dbReference>
<dbReference type="Pfam" id="PF05347">
    <property type="entry name" value="Complex1_LYR"/>
    <property type="match status" value="1"/>
</dbReference>
<name>A0A8K1FEC6_PYTOL</name>
<sequence length="86" mass="9993">MATKQTVLRLYKDMLRDAARVESYNYRNYAVRRVREEFRKNKALSAGSAEQQQALAFAKEQAGVLHRQMVITKLYPPQTKSIMEQA</sequence>
<dbReference type="GO" id="GO:0016226">
    <property type="term" value="P:iron-sulfur cluster assembly"/>
    <property type="evidence" value="ECO:0007669"/>
    <property type="project" value="InterPro"/>
</dbReference>
<proteinExistence type="inferred from homology"/>
<feature type="domain" description="Complex 1 LYR protein" evidence="2">
    <location>
        <begin position="5"/>
        <end position="62"/>
    </location>
</feature>
<comment type="similarity">
    <text evidence="1">Belongs to the complex I LYR family.</text>
</comment>
<dbReference type="OrthoDB" id="275715at2759"/>
<protein>
    <recommendedName>
        <fullName evidence="2">Complex 1 LYR protein domain-containing protein</fullName>
    </recommendedName>
</protein>
<evidence type="ECO:0000259" key="2">
    <source>
        <dbReference type="Pfam" id="PF05347"/>
    </source>
</evidence>
<organism evidence="3 4">
    <name type="scientific">Pythium oligandrum</name>
    <name type="common">Mycoparasitic fungus</name>
    <dbReference type="NCBI Taxonomy" id="41045"/>
    <lineage>
        <taxon>Eukaryota</taxon>
        <taxon>Sar</taxon>
        <taxon>Stramenopiles</taxon>
        <taxon>Oomycota</taxon>
        <taxon>Peronosporomycetes</taxon>
        <taxon>Pythiales</taxon>
        <taxon>Pythiaceae</taxon>
        <taxon>Pythium</taxon>
    </lineage>
</organism>
<evidence type="ECO:0000256" key="1">
    <source>
        <dbReference type="ARBA" id="ARBA00009508"/>
    </source>
</evidence>
<reference evidence="3" key="1">
    <citation type="submission" date="2019-03" db="EMBL/GenBank/DDBJ databases">
        <title>Long read genome sequence of the mycoparasitic Pythium oligandrum ATCC 38472 isolated from sugarbeet rhizosphere.</title>
        <authorList>
            <person name="Gaulin E."/>
        </authorList>
    </citation>
    <scope>NUCLEOTIDE SEQUENCE</scope>
    <source>
        <strain evidence="3">ATCC 38472_TT</strain>
    </source>
</reference>
<dbReference type="Proteomes" id="UP000794436">
    <property type="component" value="Unassembled WGS sequence"/>
</dbReference>
<evidence type="ECO:0000313" key="3">
    <source>
        <dbReference type="EMBL" id="TMW59281.1"/>
    </source>
</evidence>
<dbReference type="CDD" id="cd20264">
    <property type="entry name" value="Complex1_LYR_LYRM4"/>
    <property type="match status" value="1"/>
</dbReference>
<dbReference type="EMBL" id="SPLM01000109">
    <property type="protein sequence ID" value="TMW59281.1"/>
    <property type="molecule type" value="Genomic_DNA"/>
</dbReference>
<dbReference type="PANTHER" id="PTHR13166">
    <property type="entry name" value="PROTEIN C6ORF149"/>
    <property type="match status" value="1"/>
</dbReference>
<keyword evidence="4" id="KW-1185">Reference proteome</keyword>